<proteinExistence type="predicted"/>
<reference evidence="2 3" key="1">
    <citation type="submission" date="2014-11" db="EMBL/GenBank/DDBJ databases">
        <authorList>
            <person name="Zhu J."/>
            <person name="Qi W."/>
            <person name="Song R."/>
        </authorList>
    </citation>
    <scope>NUCLEOTIDE SEQUENCE [LARGE SCALE GENOMIC DNA]</scope>
</reference>
<evidence type="ECO:0000313" key="3">
    <source>
        <dbReference type="Proteomes" id="UP000041254"/>
    </source>
</evidence>
<organism evidence="2 3">
    <name type="scientific">Vitrella brassicaformis (strain CCMP3155)</name>
    <dbReference type="NCBI Taxonomy" id="1169540"/>
    <lineage>
        <taxon>Eukaryota</taxon>
        <taxon>Sar</taxon>
        <taxon>Alveolata</taxon>
        <taxon>Colpodellida</taxon>
        <taxon>Vitrellaceae</taxon>
        <taxon>Vitrella</taxon>
    </lineage>
</organism>
<dbReference type="VEuPathDB" id="CryptoDB:Vbra_6891"/>
<gene>
    <name evidence="2" type="ORF">Vbra_6891</name>
</gene>
<name>A0A0G4EAY4_VITBC</name>
<feature type="region of interest" description="Disordered" evidence="1">
    <location>
        <begin position="1"/>
        <end position="62"/>
    </location>
</feature>
<keyword evidence="3" id="KW-1185">Reference proteome</keyword>
<accession>A0A0G4EAY4</accession>
<dbReference type="AlphaFoldDB" id="A0A0G4EAY4"/>
<dbReference type="EMBL" id="CDMY01000091">
    <property type="protein sequence ID" value="CEL92613.1"/>
    <property type="molecule type" value="Genomic_DNA"/>
</dbReference>
<evidence type="ECO:0000256" key="1">
    <source>
        <dbReference type="SAM" id="MobiDB-lite"/>
    </source>
</evidence>
<evidence type="ECO:0000313" key="2">
    <source>
        <dbReference type="EMBL" id="CEL92613.1"/>
    </source>
</evidence>
<dbReference type="InParanoid" id="A0A0G4EAY4"/>
<dbReference type="PhylomeDB" id="A0A0G4EAY4"/>
<protein>
    <submittedName>
        <fullName evidence="2">Uncharacterized protein</fullName>
    </submittedName>
</protein>
<dbReference type="Proteomes" id="UP000041254">
    <property type="component" value="Unassembled WGS sequence"/>
</dbReference>
<sequence length="766" mass="82801">MQWNLADDASAGNSQDLTQDDAADHQPNRAAPLGNEAASTPLSPAKHGTVISGQGGGGSSSRDLLQQIHSVALQLACDAGRADHVIALQTDSTTQAGVSLADSLAAIRNALTDAHSALTKKLARVGGKGFRWCCNVNYSGVGGAVTSNKTVTKPHRSMAVPGRDEGKRRCVAIEAADAAAAGGEAMDVGGAAAATQQQSTEPTKEYGDPCLSGLPMDVFAYMGSFVTTKTAIRLSKVDKEIRTMATDETSGMFRNFSVTLDEEDSYRRMRDVNQQMRRMVKTASVRASDAMPRFVLSKCVEACTTTLEKLTLDIADYPQELRASTRDVVVFPKVTCLHIHNGSTIEHIRRRRWVFPALTTLRLSVRFFEFDSVLVPSFESILTTSPMIERLEGDRIEVDDGQWAFFTAALGRCPNLITITGLKIDIPSHFGCLNQLKAALSKQWSSTPEKMDLRKKLGFVVVNASIGGDYGQQGAPDLEAFRRWAATVNCKLDWRPAGRPLLVECSSGAATALPAPDGLYGQIATRLAANATNVKLGLGNTPLHKSWRDELIFTKAKTLIVDFKATASASPVAHIIPEWLAERKGERSGPFPAVEADSLSLADMRAARSKHTPFLGGLRSLKSVTFSSLSSLTVAYEFLCHLSVDQLDKVEIEEGEDPLVCDRPADIPAIRGVGCPHIYRLVCGGLSSKAGVTDSIKLALVLRPAHVELEAWLDENELEGESEDDRLDDLHSFADECAEQAAPHYTVKERECNEYSASLTLKLAAK</sequence>